<dbReference type="Gene3D" id="1.20.1250.20">
    <property type="entry name" value="MFS general substrate transporter like domains"/>
    <property type="match status" value="2"/>
</dbReference>
<keyword evidence="3 8" id="KW-0813">Transport</keyword>
<evidence type="ECO:0000256" key="9">
    <source>
        <dbReference type="SAM" id="MobiDB-lite"/>
    </source>
</evidence>
<evidence type="ECO:0000256" key="8">
    <source>
        <dbReference type="RuleBase" id="RU366033"/>
    </source>
</evidence>
<dbReference type="STRING" id="743788.S8DWX5"/>
<dbReference type="InParanoid" id="S8DWX5"/>
<dbReference type="GO" id="GO:0015113">
    <property type="term" value="F:nitrite transmembrane transporter activity"/>
    <property type="evidence" value="ECO:0007669"/>
    <property type="project" value="InterPro"/>
</dbReference>
<name>S8DWX5_FOMSC</name>
<keyword evidence="12" id="KW-1185">Reference proteome</keyword>
<dbReference type="InterPro" id="IPR004737">
    <property type="entry name" value="NO3_transporter_NarK/NarU-like"/>
</dbReference>
<feature type="transmembrane region" description="Helical" evidence="8">
    <location>
        <begin position="194"/>
        <end position="218"/>
    </location>
</feature>
<feature type="domain" description="Major facilitator superfamily (MFS) profile" evidence="10">
    <location>
        <begin position="35"/>
        <end position="516"/>
    </location>
</feature>
<keyword evidence="4 8" id="KW-0812">Transmembrane</keyword>
<dbReference type="HOGENOM" id="CLU_024204_1_1_1"/>
<evidence type="ECO:0000259" key="10">
    <source>
        <dbReference type="PROSITE" id="PS50850"/>
    </source>
</evidence>
<keyword evidence="8" id="KW-1003">Cell membrane</keyword>
<evidence type="ECO:0000256" key="6">
    <source>
        <dbReference type="ARBA" id="ARBA00023063"/>
    </source>
</evidence>
<evidence type="ECO:0000256" key="1">
    <source>
        <dbReference type="ARBA" id="ARBA00004141"/>
    </source>
</evidence>
<dbReference type="InterPro" id="IPR044772">
    <property type="entry name" value="NO3_transporter"/>
</dbReference>
<feature type="transmembrane region" description="Helical" evidence="8">
    <location>
        <begin position="427"/>
        <end position="442"/>
    </location>
</feature>
<organism evidence="11 12">
    <name type="scientific">Fomitopsis schrenkii</name>
    <name type="common">Brown rot fungus</name>
    <dbReference type="NCBI Taxonomy" id="2126942"/>
    <lineage>
        <taxon>Eukaryota</taxon>
        <taxon>Fungi</taxon>
        <taxon>Dikarya</taxon>
        <taxon>Basidiomycota</taxon>
        <taxon>Agaricomycotina</taxon>
        <taxon>Agaricomycetes</taxon>
        <taxon>Polyporales</taxon>
        <taxon>Fomitopsis</taxon>
    </lineage>
</organism>
<evidence type="ECO:0000256" key="3">
    <source>
        <dbReference type="ARBA" id="ARBA00022448"/>
    </source>
</evidence>
<feature type="transmembrane region" description="Helical" evidence="8">
    <location>
        <begin position="401"/>
        <end position="420"/>
    </location>
</feature>
<feature type="transmembrane region" description="Helical" evidence="8">
    <location>
        <begin position="38"/>
        <end position="57"/>
    </location>
</feature>
<feature type="transmembrane region" description="Helical" evidence="8">
    <location>
        <begin position="102"/>
        <end position="121"/>
    </location>
</feature>
<dbReference type="GO" id="GO:0015112">
    <property type="term" value="F:nitrate transmembrane transporter activity"/>
    <property type="evidence" value="ECO:0007669"/>
    <property type="project" value="UniProtKB-UniRule"/>
</dbReference>
<dbReference type="GO" id="GO:0042128">
    <property type="term" value="P:nitrate assimilation"/>
    <property type="evidence" value="ECO:0007669"/>
    <property type="project" value="UniProtKB-UniRule"/>
</dbReference>
<feature type="transmembrane region" description="Helical" evidence="8">
    <location>
        <begin position="163"/>
        <end position="182"/>
    </location>
</feature>
<evidence type="ECO:0000256" key="7">
    <source>
        <dbReference type="ARBA" id="ARBA00023136"/>
    </source>
</evidence>
<dbReference type="PROSITE" id="PS50850">
    <property type="entry name" value="MFS"/>
    <property type="match status" value="1"/>
</dbReference>
<feature type="transmembrane region" description="Helical" evidence="8">
    <location>
        <begin position="494"/>
        <end position="513"/>
    </location>
</feature>
<feature type="region of interest" description="Disordered" evidence="9">
    <location>
        <begin position="263"/>
        <end position="289"/>
    </location>
</feature>
<feature type="transmembrane region" description="Helical" evidence="8">
    <location>
        <begin position="462"/>
        <end position="482"/>
    </location>
</feature>
<dbReference type="Pfam" id="PF07690">
    <property type="entry name" value="MFS_1"/>
    <property type="match status" value="1"/>
</dbReference>
<dbReference type="eggNOG" id="ENOG502QPIC">
    <property type="taxonomic scope" value="Eukaryota"/>
</dbReference>
<dbReference type="NCBIfam" id="TIGR00886">
    <property type="entry name" value="2A0108"/>
    <property type="match status" value="1"/>
</dbReference>
<comment type="subcellular location">
    <subcellularLocation>
        <location evidence="8">Cell membrane</location>
        <topology evidence="8">Multi-pass membrane protein</topology>
    </subcellularLocation>
    <subcellularLocation>
        <location evidence="1">Membrane</location>
        <topology evidence="1">Multi-pass membrane protein</topology>
    </subcellularLocation>
</comment>
<evidence type="ECO:0000256" key="4">
    <source>
        <dbReference type="ARBA" id="ARBA00022692"/>
    </source>
</evidence>
<sequence>MPTLWQMVTEVRVNPLNGKCTTLPILSLRNQYSCNFHLSWLGFWSAFLSWFAFSPLVPEVVKSDLKLSAAQIGNSNIVSLCSTLLVRLIVGPLVDRYGPRKVMAGILVIGAIPSGLAGTISTVQGLYIVRFFIGILGGTFVPCQAWTSAFFDKRVVGRANAIVGGWGNSGGGFTFIIMLAVYDSLLRDGLSKHVAWRASFAIVPVPVLLTIAALTLIFGTDHPNGKWEDRFKRPPAATSFHETLDPEALGLANLDAKEAFKLSSPKDASRSQQPEENIGHKGEDKTADTNVTISAVDPATSEVDVAVNQPVTMAVLSSLATNPMTWLPSLAYLTTFGFELVMDANLANLLYGMYQDRDLGQTKAGYIAAIYGLLNIFSRAFGGYLGDVVYRRHGVPGKKYLTLALGVVQGILSIGLGVYIDNRASPSLAALIVILVVLALFDEAGNGANFSLVPHCNPNSNGFMTGIVGAFGNLGGVIFALIFRLQPKPYGKAFWISGAVTVIINLLLLPVQVPRA</sequence>
<dbReference type="OrthoDB" id="434240at2759"/>
<protein>
    <recommendedName>
        <fullName evidence="8">Nitrate/nitrite transporter</fullName>
    </recommendedName>
</protein>
<feature type="compositionally biased region" description="Basic and acidic residues" evidence="9">
    <location>
        <begin position="277"/>
        <end position="287"/>
    </location>
</feature>
<evidence type="ECO:0000313" key="12">
    <source>
        <dbReference type="Proteomes" id="UP000015241"/>
    </source>
</evidence>
<accession>S8DWX5</accession>
<reference evidence="11 12" key="1">
    <citation type="journal article" date="2012" name="Science">
        <title>The Paleozoic origin of enzymatic lignin decomposition reconstructed from 31 fungal genomes.</title>
        <authorList>
            <person name="Floudas D."/>
            <person name="Binder M."/>
            <person name="Riley R."/>
            <person name="Barry K."/>
            <person name="Blanchette R.A."/>
            <person name="Henrissat B."/>
            <person name="Martinez A.T."/>
            <person name="Otillar R."/>
            <person name="Spatafora J.W."/>
            <person name="Yadav J.S."/>
            <person name="Aerts A."/>
            <person name="Benoit I."/>
            <person name="Boyd A."/>
            <person name="Carlson A."/>
            <person name="Copeland A."/>
            <person name="Coutinho P.M."/>
            <person name="de Vries R.P."/>
            <person name="Ferreira P."/>
            <person name="Findley K."/>
            <person name="Foster B."/>
            <person name="Gaskell J."/>
            <person name="Glotzer D."/>
            <person name="Gorecki P."/>
            <person name="Heitman J."/>
            <person name="Hesse C."/>
            <person name="Hori C."/>
            <person name="Igarashi K."/>
            <person name="Jurgens J.A."/>
            <person name="Kallen N."/>
            <person name="Kersten P."/>
            <person name="Kohler A."/>
            <person name="Kuees U."/>
            <person name="Kumar T.K.A."/>
            <person name="Kuo A."/>
            <person name="LaButti K."/>
            <person name="Larrondo L.F."/>
            <person name="Lindquist E."/>
            <person name="Ling A."/>
            <person name="Lombard V."/>
            <person name="Lucas S."/>
            <person name="Lundell T."/>
            <person name="Martin R."/>
            <person name="McLaughlin D.J."/>
            <person name="Morgenstern I."/>
            <person name="Morin E."/>
            <person name="Murat C."/>
            <person name="Nagy L.G."/>
            <person name="Nolan M."/>
            <person name="Ohm R.A."/>
            <person name="Patyshakuliyeva A."/>
            <person name="Rokas A."/>
            <person name="Ruiz-Duenas F.J."/>
            <person name="Sabat G."/>
            <person name="Salamov A."/>
            <person name="Samejima M."/>
            <person name="Schmutz J."/>
            <person name="Slot J.C."/>
            <person name="St John F."/>
            <person name="Stenlid J."/>
            <person name="Sun H."/>
            <person name="Sun S."/>
            <person name="Syed K."/>
            <person name="Tsang A."/>
            <person name="Wiebenga A."/>
            <person name="Young D."/>
            <person name="Pisabarro A."/>
            <person name="Eastwood D.C."/>
            <person name="Martin F."/>
            <person name="Cullen D."/>
            <person name="Grigoriev I.V."/>
            <person name="Hibbett D.S."/>
        </authorList>
    </citation>
    <scope>NUCLEOTIDE SEQUENCE</scope>
    <source>
        <strain evidence="12">FP-58527</strain>
    </source>
</reference>
<dbReference type="GO" id="GO:0005886">
    <property type="term" value="C:plasma membrane"/>
    <property type="evidence" value="ECO:0007669"/>
    <property type="project" value="UniProtKB-SubCell"/>
</dbReference>
<keyword evidence="5 8" id="KW-1133">Transmembrane helix</keyword>
<dbReference type="InterPro" id="IPR036259">
    <property type="entry name" value="MFS_trans_sf"/>
</dbReference>
<dbReference type="AlphaFoldDB" id="S8DWX5"/>
<comment type="similarity">
    <text evidence="2 8">Belongs to the major facilitator superfamily. Nitrate/nitrite porter (TC 2.A.1.8) family.</text>
</comment>
<feature type="transmembrane region" description="Helical" evidence="8">
    <location>
        <begin position="69"/>
        <end position="90"/>
    </location>
</feature>
<dbReference type="Proteomes" id="UP000015241">
    <property type="component" value="Unassembled WGS sequence"/>
</dbReference>
<keyword evidence="7 8" id="KW-0472">Membrane</keyword>
<dbReference type="InterPro" id="IPR011701">
    <property type="entry name" value="MFS"/>
</dbReference>
<proteinExistence type="inferred from homology"/>
<feature type="transmembrane region" description="Helical" evidence="8">
    <location>
        <begin position="127"/>
        <end position="151"/>
    </location>
</feature>
<evidence type="ECO:0000256" key="2">
    <source>
        <dbReference type="ARBA" id="ARBA00008432"/>
    </source>
</evidence>
<dbReference type="SUPFAM" id="SSF103473">
    <property type="entry name" value="MFS general substrate transporter"/>
    <property type="match status" value="1"/>
</dbReference>
<keyword evidence="6 8" id="KW-0534">Nitrate assimilation</keyword>
<dbReference type="PANTHER" id="PTHR23515">
    <property type="entry name" value="HIGH-AFFINITY NITRATE TRANSPORTER 2.3"/>
    <property type="match status" value="1"/>
</dbReference>
<dbReference type="EMBL" id="KE504202">
    <property type="protein sequence ID" value="EPS95678.1"/>
    <property type="molecule type" value="Genomic_DNA"/>
</dbReference>
<evidence type="ECO:0000313" key="11">
    <source>
        <dbReference type="EMBL" id="EPS95678.1"/>
    </source>
</evidence>
<feature type="transmembrane region" description="Helical" evidence="8">
    <location>
        <begin position="364"/>
        <end position="381"/>
    </location>
</feature>
<dbReference type="InterPro" id="IPR020846">
    <property type="entry name" value="MFS_dom"/>
</dbReference>
<gene>
    <name evidence="11" type="ORF">FOMPIDRAFT_57138</name>
</gene>
<evidence type="ECO:0000256" key="5">
    <source>
        <dbReference type="ARBA" id="ARBA00022989"/>
    </source>
</evidence>